<reference evidence="3" key="1">
    <citation type="submission" date="2014-09" db="EMBL/GenBank/DDBJ databases">
        <title>Draft genome sequence of an oleaginous Mucoromycotina fungus Mucor ambiguus NBRC6742.</title>
        <authorList>
            <person name="Takeda I."/>
            <person name="Yamane N."/>
            <person name="Morita T."/>
            <person name="Tamano K."/>
            <person name="Machida M."/>
            <person name="Baker S."/>
            <person name="Koike H."/>
        </authorList>
    </citation>
    <scope>NUCLEOTIDE SEQUENCE</scope>
    <source>
        <strain evidence="3">NBRC 6742</strain>
    </source>
</reference>
<keyword evidence="1" id="KW-0175">Coiled coil</keyword>
<evidence type="ECO:0000256" key="2">
    <source>
        <dbReference type="SAM" id="MobiDB-lite"/>
    </source>
</evidence>
<dbReference type="EMBL" id="DF836429">
    <property type="protein sequence ID" value="GAN06905.1"/>
    <property type="molecule type" value="Genomic_DNA"/>
</dbReference>
<feature type="compositionally biased region" description="Polar residues" evidence="2">
    <location>
        <begin position="35"/>
        <end position="45"/>
    </location>
</feature>
<proteinExistence type="predicted"/>
<gene>
    <name evidence="3" type="ORF">MAM1_0140d06395</name>
</gene>
<keyword evidence="4" id="KW-1185">Reference proteome</keyword>
<protein>
    <submittedName>
        <fullName evidence="3">Uncharacterized protein</fullName>
    </submittedName>
</protein>
<organism evidence="3">
    <name type="scientific">Mucor ambiguus</name>
    <dbReference type="NCBI Taxonomy" id="91626"/>
    <lineage>
        <taxon>Eukaryota</taxon>
        <taxon>Fungi</taxon>
        <taxon>Fungi incertae sedis</taxon>
        <taxon>Mucoromycota</taxon>
        <taxon>Mucoromycotina</taxon>
        <taxon>Mucoromycetes</taxon>
        <taxon>Mucorales</taxon>
        <taxon>Mucorineae</taxon>
        <taxon>Mucoraceae</taxon>
        <taxon>Mucor</taxon>
    </lineage>
</organism>
<name>A0A0C9LVJ9_9FUNG</name>
<feature type="coiled-coil region" evidence="1">
    <location>
        <begin position="211"/>
        <end position="266"/>
    </location>
</feature>
<sequence>MTSFDISDKKFGKQPAKEFFTKEPTEANFVPFVLDSNTTDPSSSKAKPRGKFTNGRMLAMLDKYISSLKAWSSERGERTDTWQQIAEFASKVDPTLTHVKHDACRNRVGALLSDSKSMFSEWRSNCNSGGVNSVWDAVQKKAYEAWKEKVDYEAHKETRLKEDRLYRERRAETSKMMKEMALLGAPTTGGREKRQHLTEDEPRSAKVLKILEESTSLKKEAEERRDRFECEMIRPLAENTRSVNNISNCQERIANCLERIANAMEKK</sequence>
<evidence type="ECO:0000313" key="3">
    <source>
        <dbReference type="EMBL" id="GAN06905.1"/>
    </source>
</evidence>
<accession>A0A0C9LVJ9</accession>
<dbReference type="Proteomes" id="UP000053815">
    <property type="component" value="Unassembled WGS sequence"/>
</dbReference>
<feature type="region of interest" description="Disordered" evidence="2">
    <location>
        <begin position="31"/>
        <end position="51"/>
    </location>
</feature>
<dbReference type="AlphaFoldDB" id="A0A0C9LVJ9"/>
<evidence type="ECO:0000256" key="1">
    <source>
        <dbReference type="SAM" id="Coils"/>
    </source>
</evidence>
<evidence type="ECO:0000313" key="4">
    <source>
        <dbReference type="Proteomes" id="UP000053815"/>
    </source>
</evidence>